<evidence type="ECO:0000313" key="2">
    <source>
        <dbReference type="Proteomes" id="UP001148299"/>
    </source>
</evidence>
<evidence type="ECO:0000313" key="1">
    <source>
        <dbReference type="EMBL" id="KAJ5349741.1"/>
    </source>
</evidence>
<dbReference type="EMBL" id="JAPZBR010000006">
    <property type="protein sequence ID" value="KAJ5349741.1"/>
    <property type="molecule type" value="Genomic_DNA"/>
</dbReference>
<accession>A0A9W9QX74</accession>
<dbReference type="AlphaFoldDB" id="A0A9W9QX74"/>
<proteinExistence type="predicted"/>
<dbReference type="Proteomes" id="UP001148299">
    <property type="component" value="Unassembled WGS sequence"/>
</dbReference>
<reference evidence="1" key="1">
    <citation type="submission" date="2022-12" db="EMBL/GenBank/DDBJ databases">
        <authorList>
            <person name="Petersen C."/>
        </authorList>
    </citation>
    <scope>NUCLEOTIDE SEQUENCE</scope>
    <source>
        <strain evidence="1">IBT 35675</strain>
    </source>
</reference>
<comment type="caution">
    <text evidence="1">The sequence shown here is derived from an EMBL/GenBank/DDBJ whole genome shotgun (WGS) entry which is preliminary data.</text>
</comment>
<organism evidence="1 2">
    <name type="scientific">Penicillium brevicompactum</name>
    <dbReference type="NCBI Taxonomy" id="5074"/>
    <lineage>
        <taxon>Eukaryota</taxon>
        <taxon>Fungi</taxon>
        <taxon>Dikarya</taxon>
        <taxon>Ascomycota</taxon>
        <taxon>Pezizomycotina</taxon>
        <taxon>Eurotiomycetes</taxon>
        <taxon>Eurotiomycetidae</taxon>
        <taxon>Eurotiales</taxon>
        <taxon>Aspergillaceae</taxon>
        <taxon>Penicillium</taxon>
    </lineage>
</organism>
<name>A0A9W9QX74_PENBR</name>
<keyword evidence="2" id="KW-1185">Reference proteome</keyword>
<sequence>MRHHTLEADDGQEICHHETCLICGRHFLTWQPARIRDDPAQAQELLSLFQKAASIKWSAKTRLMADIIKMIETGGSFNLSISSPLCIHPALTWNMLF</sequence>
<protein>
    <submittedName>
        <fullName evidence="1">Uncharacterized protein</fullName>
    </submittedName>
</protein>
<reference evidence="1" key="2">
    <citation type="journal article" date="2023" name="IMA Fungus">
        <title>Comparative genomic study of the Penicillium genus elucidates a diverse pangenome and 15 lateral gene transfer events.</title>
        <authorList>
            <person name="Petersen C."/>
            <person name="Sorensen T."/>
            <person name="Nielsen M.R."/>
            <person name="Sondergaard T.E."/>
            <person name="Sorensen J.L."/>
            <person name="Fitzpatrick D.A."/>
            <person name="Frisvad J.C."/>
            <person name="Nielsen K.L."/>
        </authorList>
    </citation>
    <scope>NUCLEOTIDE SEQUENCE</scope>
    <source>
        <strain evidence="1">IBT 35675</strain>
    </source>
</reference>
<gene>
    <name evidence="1" type="ORF">N7541_007468</name>
</gene>